<evidence type="ECO:0000259" key="2">
    <source>
        <dbReference type="Pfam" id="PF07883"/>
    </source>
</evidence>
<proteinExistence type="predicted"/>
<keyword evidence="1" id="KW-0479">Metal-binding</keyword>
<dbReference type="InterPro" id="IPR013096">
    <property type="entry name" value="Cupin_2"/>
</dbReference>
<dbReference type="PANTHER" id="PTHR35848:SF6">
    <property type="entry name" value="CUPIN TYPE-2 DOMAIN-CONTAINING PROTEIN"/>
    <property type="match status" value="1"/>
</dbReference>
<evidence type="ECO:0000313" key="3">
    <source>
        <dbReference type="EMBL" id="SVC26097.1"/>
    </source>
</evidence>
<protein>
    <recommendedName>
        <fullName evidence="2">Cupin type-2 domain-containing protein</fullName>
    </recommendedName>
</protein>
<dbReference type="Gene3D" id="2.60.120.10">
    <property type="entry name" value="Jelly Rolls"/>
    <property type="match status" value="1"/>
</dbReference>
<gene>
    <name evidence="3" type="ORF">METZ01_LOCUS278951</name>
</gene>
<dbReference type="GO" id="GO:0046872">
    <property type="term" value="F:metal ion binding"/>
    <property type="evidence" value="ECO:0007669"/>
    <property type="project" value="UniProtKB-KW"/>
</dbReference>
<dbReference type="SUPFAM" id="SSF51182">
    <property type="entry name" value="RmlC-like cupins"/>
    <property type="match status" value="1"/>
</dbReference>
<evidence type="ECO:0000256" key="1">
    <source>
        <dbReference type="ARBA" id="ARBA00022723"/>
    </source>
</evidence>
<dbReference type="Pfam" id="PF07883">
    <property type="entry name" value="Cupin_2"/>
    <property type="match status" value="1"/>
</dbReference>
<reference evidence="3" key="1">
    <citation type="submission" date="2018-05" db="EMBL/GenBank/DDBJ databases">
        <authorList>
            <person name="Lanie J.A."/>
            <person name="Ng W.-L."/>
            <person name="Kazmierczak K.M."/>
            <person name="Andrzejewski T.M."/>
            <person name="Davidsen T.M."/>
            <person name="Wayne K.J."/>
            <person name="Tettelin H."/>
            <person name="Glass J.I."/>
            <person name="Rusch D."/>
            <person name="Podicherti R."/>
            <person name="Tsui H.-C.T."/>
            <person name="Winkler M.E."/>
        </authorList>
    </citation>
    <scope>NUCLEOTIDE SEQUENCE</scope>
</reference>
<dbReference type="PANTHER" id="PTHR35848">
    <property type="entry name" value="OXALATE-BINDING PROTEIN"/>
    <property type="match status" value="1"/>
</dbReference>
<accession>A0A382KTG0</accession>
<dbReference type="InterPro" id="IPR014710">
    <property type="entry name" value="RmlC-like_jellyroll"/>
</dbReference>
<sequence length="123" mass="13887">MYWKQTEETDINKVERIHDGDGLIKRRNLFGSSSHLPVDIEIWELDEGVSEGDHTHGDNRPLEEFYYFLEGTGEMTIGEEIIPVNVSDAVMVPPGVDHGIRNTGQGPLKMMIVWGISEGIYDD</sequence>
<dbReference type="InterPro" id="IPR051610">
    <property type="entry name" value="GPI/OXD"/>
</dbReference>
<name>A0A382KTG0_9ZZZZ</name>
<feature type="domain" description="Cupin type-2" evidence="2">
    <location>
        <begin position="42"/>
        <end position="113"/>
    </location>
</feature>
<dbReference type="EMBL" id="UINC01081854">
    <property type="protein sequence ID" value="SVC26097.1"/>
    <property type="molecule type" value="Genomic_DNA"/>
</dbReference>
<dbReference type="InterPro" id="IPR011051">
    <property type="entry name" value="RmlC_Cupin_sf"/>
</dbReference>
<organism evidence="3">
    <name type="scientific">marine metagenome</name>
    <dbReference type="NCBI Taxonomy" id="408172"/>
    <lineage>
        <taxon>unclassified sequences</taxon>
        <taxon>metagenomes</taxon>
        <taxon>ecological metagenomes</taxon>
    </lineage>
</organism>
<dbReference type="AlphaFoldDB" id="A0A382KTG0"/>